<dbReference type="SMART" id="SM00257">
    <property type="entry name" value="LysM"/>
    <property type="match status" value="1"/>
</dbReference>
<feature type="domain" description="LysM" evidence="1">
    <location>
        <begin position="463"/>
        <end position="506"/>
    </location>
</feature>
<organism evidence="2 3">
    <name type="scientific">Intestinimonas massiliensis</name>
    <name type="common">ex Afouda et al. 2020</name>
    <dbReference type="NCBI Taxonomy" id="1673721"/>
    <lineage>
        <taxon>Bacteria</taxon>
        <taxon>Bacillati</taxon>
        <taxon>Bacillota</taxon>
        <taxon>Clostridia</taxon>
        <taxon>Eubacteriales</taxon>
        <taxon>Intestinimonas</taxon>
    </lineage>
</organism>
<dbReference type="Gene3D" id="3.10.350.10">
    <property type="entry name" value="LysM domain"/>
    <property type="match status" value="1"/>
</dbReference>
<dbReference type="Pfam" id="PF01476">
    <property type="entry name" value="LysM"/>
    <property type="match status" value="1"/>
</dbReference>
<dbReference type="PROSITE" id="PS51782">
    <property type="entry name" value="LYSM"/>
    <property type="match status" value="1"/>
</dbReference>
<dbReference type="InterPro" id="IPR018392">
    <property type="entry name" value="LysM"/>
</dbReference>
<gene>
    <name evidence="2" type="ORF">NE579_10850</name>
</gene>
<dbReference type="AlphaFoldDB" id="A0AAW5JP45"/>
<dbReference type="InterPro" id="IPR024300">
    <property type="entry name" value="SipL_SPOCS_dom"/>
</dbReference>
<dbReference type="InterPro" id="IPR036779">
    <property type="entry name" value="LysM_dom_sf"/>
</dbReference>
<comment type="caution">
    <text evidence="2">The sequence shown here is derived from an EMBL/GenBank/DDBJ whole genome shotgun (WGS) entry which is preliminary data.</text>
</comment>
<name>A0AAW5JP45_9FIRM</name>
<evidence type="ECO:0000313" key="2">
    <source>
        <dbReference type="EMBL" id="MCQ4770952.1"/>
    </source>
</evidence>
<accession>A0AAW5JP45</accession>
<dbReference type="RefSeq" id="WP_256304270.1">
    <property type="nucleotide sequence ID" value="NZ_JANFYS010000022.1"/>
</dbReference>
<reference evidence="2" key="1">
    <citation type="submission" date="2022-06" db="EMBL/GenBank/DDBJ databases">
        <title>Isolation of gut microbiota from human fecal samples.</title>
        <authorList>
            <person name="Pamer E.G."/>
            <person name="Barat B."/>
            <person name="Waligurski E."/>
            <person name="Medina S."/>
            <person name="Paddock L."/>
            <person name="Mostad J."/>
        </authorList>
    </citation>
    <scope>NUCLEOTIDE SEQUENCE</scope>
    <source>
        <strain evidence="2">DFI.9.91</strain>
    </source>
</reference>
<evidence type="ECO:0000313" key="3">
    <source>
        <dbReference type="Proteomes" id="UP001204562"/>
    </source>
</evidence>
<protein>
    <submittedName>
        <fullName evidence="2">DUF3794 domain-containing protein</fullName>
    </submittedName>
</protein>
<dbReference type="EMBL" id="JANFYS010000022">
    <property type="protein sequence ID" value="MCQ4770952.1"/>
    <property type="molecule type" value="Genomic_DNA"/>
</dbReference>
<sequence length="510" mass="55301">MELELNTTHLNCYDTVLDTTLFHEETLETIVPDACPDILRIVDCEAMVCLKGKEAQEGRAEISGSVRAAVLYLPDGAEGVRRMTVTIPFTCSAEALGIHAGCLVTAMPRVHSADARSLNPRKVLTRVDLAVEVSVFARQTESLCDGVTCPAEGGIQQLTETQNAYLVTAVEEKPFSFSDDVSISGTKPRVEELLKSRADIECSESKLIGNKLIFKGEVHLQLLYRDPSNTLCPASFDLPFSQIMEVSGVEEEADCALQVQLTGCECILNDGNDGDSMISVALALLAQAVVREVRPVQLLSDVYSTVCGLHAERRTYTFHQLVENGERRVMVREILETMTAARSVADIYVNVGGAGQTREGERVTLTADTTVTVVYIGEDGGLSTITRPLQAACPVDLPGDCAVTCRCRLGGERFATPAGGGVEVRYSIDFQYLALTARNTTGVSDIQMDEDSPRDTANQPSIVLRMVGEGERLWDIAKAYGTTTGDIVQANALEEESLPMGQLLLIPKKR</sequence>
<dbReference type="Pfam" id="PF12673">
    <property type="entry name" value="SipL"/>
    <property type="match status" value="2"/>
</dbReference>
<dbReference type="CDD" id="cd00118">
    <property type="entry name" value="LysM"/>
    <property type="match status" value="1"/>
</dbReference>
<dbReference type="SUPFAM" id="SSF54106">
    <property type="entry name" value="LysM domain"/>
    <property type="match status" value="1"/>
</dbReference>
<evidence type="ECO:0000259" key="1">
    <source>
        <dbReference type="PROSITE" id="PS51782"/>
    </source>
</evidence>
<proteinExistence type="predicted"/>
<dbReference type="Proteomes" id="UP001204562">
    <property type="component" value="Unassembled WGS sequence"/>
</dbReference>